<dbReference type="SMART" id="SM00419">
    <property type="entry name" value="HTH_CRP"/>
    <property type="match status" value="1"/>
</dbReference>
<dbReference type="SMART" id="SM00100">
    <property type="entry name" value="cNMP"/>
    <property type="match status" value="1"/>
</dbReference>
<dbReference type="RefSeq" id="WP_200610015.1">
    <property type="nucleotide sequence ID" value="NZ_JAEHHL010000006.1"/>
</dbReference>
<evidence type="ECO:0000259" key="5">
    <source>
        <dbReference type="PROSITE" id="PS51063"/>
    </source>
</evidence>
<feature type="domain" description="HTH crp-type" evidence="5">
    <location>
        <begin position="157"/>
        <end position="231"/>
    </location>
</feature>
<dbReference type="InterPro" id="IPR050397">
    <property type="entry name" value="Env_Response_Regulators"/>
</dbReference>
<dbReference type="GO" id="GO:0003700">
    <property type="term" value="F:DNA-binding transcription factor activity"/>
    <property type="evidence" value="ECO:0007669"/>
    <property type="project" value="InterPro"/>
</dbReference>
<dbReference type="Pfam" id="PF13545">
    <property type="entry name" value="HTH_Crp_2"/>
    <property type="match status" value="1"/>
</dbReference>
<dbReference type="PRINTS" id="PR00034">
    <property type="entry name" value="HTHCRP"/>
</dbReference>
<sequence length="241" mass="27071">MSRSDHAPRIAGCPLCPLTADREKRELSADGVRYVLSFRREREIDAGDLLYRQGDPCEGIYCILDGLLGERRVDAEGHSTLIRLDHPGATLGYDELVTEASHRNSAEALRKSHVCFLPKSVVRELLDRNPTLGERLVRQLMRNLAETEDNYVIAMNQGVRARLLHVLLALYERYGSYGEAEGHAVDLPLARQDLASLIGTAPESISRTIRDLQRDRLVRFDGRKAYLSNLDAIYSEVNDLG</sequence>
<dbReference type="InterPro" id="IPR000595">
    <property type="entry name" value="cNMP-bd_dom"/>
</dbReference>
<keyword evidence="2" id="KW-0238">DNA-binding</keyword>
<dbReference type="InterPro" id="IPR018490">
    <property type="entry name" value="cNMP-bd_dom_sf"/>
</dbReference>
<keyword evidence="7" id="KW-1185">Reference proteome</keyword>
<gene>
    <name evidence="6" type="ORF">H0I76_11555</name>
</gene>
<dbReference type="PANTHER" id="PTHR24567">
    <property type="entry name" value="CRP FAMILY TRANSCRIPTIONAL REGULATORY PROTEIN"/>
    <property type="match status" value="1"/>
</dbReference>
<reference evidence="6" key="1">
    <citation type="submission" date="2020-12" db="EMBL/GenBank/DDBJ databases">
        <title>Bacterial taxonomy.</title>
        <authorList>
            <person name="Pan X."/>
        </authorList>
    </citation>
    <scope>NUCLEOTIDE SEQUENCE</scope>
    <source>
        <strain evidence="6">M0105</strain>
    </source>
</reference>
<dbReference type="InterPro" id="IPR018335">
    <property type="entry name" value="Tscrpt_reg_HTH_Crp-type_CS"/>
</dbReference>
<dbReference type="InterPro" id="IPR036388">
    <property type="entry name" value="WH-like_DNA-bd_sf"/>
</dbReference>
<organism evidence="6 7">
    <name type="scientific">Thermohalobaculum xanthum</name>
    <dbReference type="NCBI Taxonomy" id="2753746"/>
    <lineage>
        <taxon>Bacteria</taxon>
        <taxon>Pseudomonadati</taxon>
        <taxon>Pseudomonadota</taxon>
        <taxon>Alphaproteobacteria</taxon>
        <taxon>Rhodobacterales</taxon>
        <taxon>Paracoccaceae</taxon>
        <taxon>Thermohalobaculum</taxon>
    </lineage>
</organism>
<evidence type="ECO:0000313" key="6">
    <source>
        <dbReference type="EMBL" id="MBK0399827.1"/>
    </source>
</evidence>
<evidence type="ECO:0000256" key="2">
    <source>
        <dbReference type="ARBA" id="ARBA00023125"/>
    </source>
</evidence>
<evidence type="ECO:0000256" key="3">
    <source>
        <dbReference type="ARBA" id="ARBA00023163"/>
    </source>
</evidence>
<dbReference type="PROSITE" id="PS00042">
    <property type="entry name" value="HTH_CRP_1"/>
    <property type="match status" value="1"/>
</dbReference>
<dbReference type="PROSITE" id="PS50042">
    <property type="entry name" value="CNMP_BINDING_3"/>
    <property type="match status" value="1"/>
</dbReference>
<proteinExistence type="predicted"/>
<protein>
    <submittedName>
        <fullName evidence="6">Crp/Fnr family transcriptional regulator</fullName>
    </submittedName>
</protein>
<comment type="caution">
    <text evidence="6">The sequence shown here is derived from an EMBL/GenBank/DDBJ whole genome shotgun (WGS) entry which is preliminary data.</text>
</comment>
<dbReference type="InterPro" id="IPR014710">
    <property type="entry name" value="RmlC-like_jellyroll"/>
</dbReference>
<dbReference type="SUPFAM" id="SSF46785">
    <property type="entry name" value="Winged helix' DNA-binding domain"/>
    <property type="match status" value="1"/>
</dbReference>
<dbReference type="Pfam" id="PF00027">
    <property type="entry name" value="cNMP_binding"/>
    <property type="match status" value="1"/>
</dbReference>
<dbReference type="GO" id="GO:0003677">
    <property type="term" value="F:DNA binding"/>
    <property type="evidence" value="ECO:0007669"/>
    <property type="project" value="UniProtKB-KW"/>
</dbReference>
<dbReference type="CDD" id="cd00038">
    <property type="entry name" value="CAP_ED"/>
    <property type="match status" value="1"/>
</dbReference>
<feature type="domain" description="Cyclic nucleotide-binding" evidence="4">
    <location>
        <begin position="25"/>
        <end position="143"/>
    </location>
</feature>
<evidence type="ECO:0000313" key="7">
    <source>
        <dbReference type="Proteomes" id="UP000655420"/>
    </source>
</evidence>
<dbReference type="AlphaFoldDB" id="A0A8J7SD42"/>
<dbReference type="GO" id="GO:0005829">
    <property type="term" value="C:cytosol"/>
    <property type="evidence" value="ECO:0007669"/>
    <property type="project" value="TreeGrafter"/>
</dbReference>
<accession>A0A8J7SD42</accession>
<dbReference type="SUPFAM" id="SSF51206">
    <property type="entry name" value="cAMP-binding domain-like"/>
    <property type="match status" value="1"/>
</dbReference>
<dbReference type="Gene3D" id="1.10.10.10">
    <property type="entry name" value="Winged helix-like DNA-binding domain superfamily/Winged helix DNA-binding domain"/>
    <property type="match status" value="1"/>
</dbReference>
<dbReference type="PANTHER" id="PTHR24567:SF26">
    <property type="entry name" value="REGULATORY PROTEIN YEIL"/>
    <property type="match status" value="1"/>
</dbReference>
<evidence type="ECO:0000256" key="1">
    <source>
        <dbReference type="ARBA" id="ARBA00023015"/>
    </source>
</evidence>
<dbReference type="EMBL" id="JAEHHL010000006">
    <property type="protein sequence ID" value="MBK0399827.1"/>
    <property type="molecule type" value="Genomic_DNA"/>
</dbReference>
<keyword evidence="3" id="KW-0804">Transcription</keyword>
<evidence type="ECO:0000259" key="4">
    <source>
        <dbReference type="PROSITE" id="PS50042"/>
    </source>
</evidence>
<dbReference type="PROSITE" id="PS51063">
    <property type="entry name" value="HTH_CRP_2"/>
    <property type="match status" value="1"/>
</dbReference>
<name>A0A8J7SD42_9RHOB</name>
<keyword evidence="1" id="KW-0805">Transcription regulation</keyword>
<dbReference type="InterPro" id="IPR012318">
    <property type="entry name" value="HTH_CRP"/>
</dbReference>
<dbReference type="InterPro" id="IPR036390">
    <property type="entry name" value="WH_DNA-bd_sf"/>
</dbReference>
<dbReference type="Gene3D" id="2.60.120.10">
    <property type="entry name" value="Jelly Rolls"/>
    <property type="match status" value="1"/>
</dbReference>
<dbReference type="Proteomes" id="UP000655420">
    <property type="component" value="Unassembled WGS sequence"/>
</dbReference>